<dbReference type="Proteomes" id="UP001597180">
    <property type="component" value="Unassembled WGS sequence"/>
</dbReference>
<sequence>MKKIKKMISVIVVVLSMLTFTQSAFADITPITSWTTTEYFGCEDGYSSYSVYESVDGISLNQASSTSCDLEITGTTYVSSGNQILIDYSYEEWDSGDGYITISMYRGDGTSEYFDFYDAPRTGDGTVALDVSGYTGPVEIKFTSYTYGNRHLWANFYIHQ</sequence>
<proteinExistence type="predicted"/>
<gene>
    <name evidence="2" type="ORF">ACFQ4B_05270</name>
</gene>
<feature type="chain" id="PRO_5045379248" evidence="1">
    <location>
        <begin position="27"/>
        <end position="160"/>
    </location>
</feature>
<keyword evidence="1" id="KW-0732">Signal</keyword>
<dbReference type="EMBL" id="JBHTLU010000012">
    <property type="protein sequence ID" value="MFD1219518.1"/>
    <property type="molecule type" value="Genomic_DNA"/>
</dbReference>
<evidence type="ECO:0000313" key="3">
    <source>
        <dbReference type="Proteomes" id="UP001597180"/>
    </source>
</evidence>
<reference evidence="3" key="1">
    <citation type="journal article" date="2019" name="Int. J. Syst. Evol. Microbiol.">
        <title>The Global Catalogue of Microorganisms (GCM) 10K type strain sequencing project: providing services to taxonomists for standard genome sequencing and annotation.</title>
        <authorList>
            <consortium name="The Broad Institute Genomics Platform"/>
            <consortium name="The Broad Institute Genome Sequencing Center for Infectious Disease"/>
            <person name="Wu L."/>
            <person name="Ma J."/>
        </authorList>
    </citation>
    <scope>NUCLEOTIDE SEQUENCE [LARGE SCALE GENOMIC DNA]</scope>
    <source>
        <strain evidence="3">CCUG 53270</strain>
    </source>
</reference>
<accession>A0ABW3UEZ9</accession>
<feature type="signal peptide" evidence="1">
    <location>
        <begin position="1"/>
        <end position="26"/>
    </location>
</feature>
<comment type="caution">
    <text evidence="2">The sequence shown here is derived from an EMBL/GenBank/DDBJ whole genome shotgun (WGS) entry which is preliminary data.</text>
</comment>
<protein>
    <submittedName>
        <fullName evidence="2">Uncharacterized protein</fullName>
    </submittedName>
</protein>
<organism evidence="2 3">
    <name type="scientific">Paenibacillus vulneris</name>
    <dbReference type="NCBI Taxonomy" id="1133364"/>
    <lineage>
        <taxon>Bacteria</taxon>
        <taxon>Bacillati</taxon>
        <taxon>Bacillota</taxon>
        <taxon>Bacilli</taxon>
        <taxon>Bacillales</taxon>
        <taxon>Paenibacillaceae</taxon>
        <taxon>Paenibacillus</taxon>
    </lineage>
</organism>
<name>A0ABW3UEZ9_9BACL</name>
<keyword evidence="3" id="KW-1185">Reference proteome</keyword>
<evidence type="ECO:0000256" key="1">
    <source>
        <dbReference type="SAM" id="SignalP"/>
    </source>
</evidence>
<evidence type="ECO:0000313" key="2">
    <source>
        <dbReference type="EMBL" id="MFD1219518.1"/>
    </source>
</evidence>
<dbReference type="RefSeq" id="WP_345595105.1">
    <property type="nucleotide sequence ID" value="NZ_BAABJG010000055.1"/>
</dbReference>